<accession>A0ABD1XXB9</accession>
<keyword evidence="2" id="KW-1185">Reference proteome</keyword>
<dbReference type="AlphaFoldDB" id="A0ABD1XXB9"/>
<dbReference type="Proteomes" id="UP001605036">
    <property type="component" value="Unassembled WGS sequence"/>
</dbReference>
<name>A0ABD1XXB9_9MARC</name>
<comment type="caution">
    <text evidence="1">The sequence shown here is derived from an EMBL/GenBank/DDBJ whole genome shotgun (WGS) entry which is preliminary data.</text>
</comment>
<organism evidence="1 2">
    <name type="scientific">Riccia fluitans</name>
    <dbReference type="NCBI Taxonomy" id="41844"/>
    <lineage>
        <taxon>Eukaryota</taxon>
        <taxon>Viridiplantae</taxon>
        <taxon>Streptophyta</taxon>
        <taxon>Embryophyta</taxon>
        <taxon>Marchantiophyta</taxon>
        <taxon>Marchantiopsida</taxon>
        <taxon>Marchantiidae</taxon>
        <taxon>Marchantiales</taxon>
        <taxon>Ricciaceae</taxon>
        <taxon>Riccia</taxon>
    </lineage>
</organism>
<evidence type="ECO:0000313" key="1">
    <source>
        <dbReference type="EMBL" id="KAL2613584.1"/>
    </source>
</evidence>
<proteinExistence type="predicted"/>
<protein>
    <submittedName>
        <fullName evidence="1">Uncharacterized protein</fullName>
    </submittedName>
</protein>
<reference evidence="1 2" key="1">
    <citation type="submission" date="2024-09" db="EMBL/GenBank/DDBJ databases">
        <title>Chromosome-scale assembly of Riccia fluitans.</title>
        <authorList>
            <person name="Paukszto L."/>
            <person name="Sawicki J."/>
            <person name="Karawczyk K."/>
            <person name="Piernik-Szablinska J."/>
            <person name="Szczecinska M."/>
            <person name="Mazdziarz M."/>
        </authorList>
    </citation>
    <scope>NUCLEOTIDE SEQUENCE [LARGE SCALE GENOMIC DNA]</scope>
    <source>
        <strain evidence="1">Rf_01</strain>
        <tissue evidence="1">Aerial parts of the thallus</tissue>
    </source>
</reference>
<gene>
    <name evidence="1" type="ORF">R1flu_025276</name>
</gene>
<sequence length="163" mass="18420">MPTLADSGNVLRISTSRHALPLPLQHACLFSRLVSSRLLVSYGAALSRYGGVVHGLAMCFLFRSGIWINVNPYTTAIRCICLLFGSGLRRFRLLAVLWIKLHQRIWLCELVFEGVDVYRLSDCVDRARIKFREANRHERKATATGNIMAQTFQVRAVASRSIQ</sequence>
<evidence type="ECO:0000313" key="2">
    <source>
        <dbReference type="Proteomes" id="UP001605036"/>
    </source>
</evidence>
<dbReference type="EMBL" id="JBHFFA010000007">
    <property type="protein sequence ID" value="KAL2613584.1"/>
    <property type="molecule type" value="Genomic_DNA"/>
</dbReference>